<reference evidence="1" key="1">
    <citation type="submission" date="2021-05" db="EMBL/GenBank/DDBJ databases">
        <title>Novel Bacillus species.</title>
        <authorList>
            <person name="Liu G."/>
        </authorList>
    </citation>
    <scope>NUCLEOTIDE SEQUENCE</scope>
    <source>
        <strain evidence="1 3">FJAT-50051</strain>
    </source>
</reference>
<keyword evidence="3" id="KW-1185">Reference proteome</keyword>
<dbReference type="EMBL" id="JAGYPE010000004">
    <property type="protein sequence ID" value="MBS4184063.1"/>
    <property type="molecule type" value="Genomic_DNA"/>
</dbReference>
<proteinExistence type="predicted"/>
<evidence type="ECO:0000313" key="3">
    <source>
        <dbReference type="Proteomes" id="UP000677265"/>
    </source>
</evidence>
<evidence type="ECO:0008006" key="4">
    <source>
        <dbReference type="Google" id="ProtNLM"/>
    </source>
</evidence>
<evidence type="ECO:0000313" key="1">
    <source>
        <dbReference type="EMBL" id="MBS4184063.1"/>
    </source>
</evidence>
<dbReference type="Gene3D" id="2.20.28.100">
    <property type="entry name" value="Desulphoferrodoxin, N-terminal domain"/>
    <property type="match status" value="1"/>
</dbReference>
<accession>A0A942T2Q6</accession>
<organism evidence="1">
    <name type="scientific">Neobacillus citreus</name>
    <dbReference type="NCBI Taxonomy" id="2833578"/>
    <lineage>
        <taxon>Bacteria</taxon>
        <taxon>Bacillati</taxon>
        <taxon>Bacillota</taxon>
        <taxon>Bacilli</taxon>
        <taxon>Bacillales</taxon>
        <taxon>Bacillaceae</taxon>
        <taxon>Neobacillus</taxon>
    </lineage>
</organism>
<gene>
    <name evidence="2" type="ORF">KHB02_017285</name>
    <name evidence="1" type="ORF">KHB02_21965</name>
</gene>
<dbReference type="AlphaFoldDB" id="A0A942T2Q6"/>
<dbReference type="InterPro" id="IPR038094">
    <property type="entry name" value="Desulfoferrodoxin_N_sf"/>
</dbReference>
<dbReference type="EMBL" id="JAGYPE020000033">
    <property type="protein sequence ID" value="MCH6267275.1"/>
    <property type="molecule type" value="Genomic_DNA"/>
</dbReference>
<dbReference type="Proteomes" id="UP000677265">
    <property type="component" value="Unassembled WGS sequence"/>
</dbReference>
<sequence>MSVKIGTKYVCPNCHSEFIITKAGIADLKCCGNPLEKK</sequence>
<comment type="caution">
    <text evidence="1">The sequence shown here is derived from an EMBL/GenBank/DDBJ whole genome shotgun (WGS) entry which is preliminary data.</text>
</comment>
<evidence type="ECO:0000313" key="2">
    <source>
        <dbReference type="EMBL" id="MCH6267275.1"/>
    </source>
</evidence>
<protein>
    <recommendedName>
        <fullName evidence="4">Desulfoferrodoxin</fullName>
    </recommendedName>
</protein>
<name>A0A942T2Q6_9BACI</name>